<sequence>MPNPKAKETSAVVLPPRSGFFDMIRIVFMALCGGSIKGANTFYHGGAMAEDSMVNIRVSTKTKADADFEREADLQTDGGVRMRQTKADIIAETNWS</sequence>
<gene>
    <name evidence="1" type="ORF">METZ01_LOCUS135476</name>
</gene>
<name>A0A381Z155_9ZZZZ</name>
<reference evidence="1" key="1">
    <citation type="submission" date="2018-05" db="EMBL/GenBank/DDBJ databases">
        <authorList>
            <person name="Lanie J.A."/>
            <person name="Ng W.-L."/>
            <person name="Kazmierczak K.M."/>
            <person name="Andrzejewski T.M."/>
            <person name="Davidsen T.M."/>
            <person name="Wayne K.J."/>
            <person name="Tettelin H."/>
            <person name="Glass J.I."/>
            <person name="Rusch D."/>
            <person name="Podicherti R."/>
            <person name="Tsui H.-C.T."/>
            <person name="Winkler M.E."/>
        </authorList>
    </citation>
    <scope>NUCLEOTIDE SEQUENCE</scope>
</reference>
<evidence type="ECO:0000313" key="1">
    <source>
        <dbReference type="EMBL" id="SVA82622.1"/>
    </source>
</evidence>
<protein>
    <submittedName>
        <fullName evidence="1">Uncharacterized protein</fullName>
    </submittedName>
</protein>
<proteinExistence type="predicted"/>
<accession>A0A381Z155</accession>
<dbReference type="EMBL" id="UINC01019504">
    <property type="protein sequence ID" value="SVA82622.1"/>
    <property type="molecule type" value="Genomic_DNA"/>
</dbReference>
<dbReference type="AlphaFoldDB" id="A0A381Z155"/>
<organism evidence="1">
    <name type="scientific">marine metagenome</name>
    <dbReference type="NCBI Taxonomy" id="408172"/>
    <lineage>
        <taxon>unclassified sequences</taxon>
        <taxon>metagenomes</taxon>
        <taxon>ecological metagenomes</taxon>
    </lineage>
</organism>